<accession>A0ABR4ZCD9</accession>
<sequence>MAPAERIRAVHIETLATGLALYGDLTVDAATGTVTLPSGLAPLSPRHKALAVILTDAIEQAGLLPDHSQRVTGFIRGRPAELERYLTAWQEVTDGKTV</sequence>
<gene>
    <name evidence="1" type="ORF">FG87_21910</name>
</gene>
<reference evidence="1 2" key="1">
    <citation type="journal article" date="2014" name="Int. J. Syst. Evol. Microbiol.">
        <title>Nocardia vulneris sp. nov., isolated from wounds of human patients in North America.</title>
        <authorList>
            <person name="Lasker B.A."/>
            <person name="Bell M."/>
            <person name="Klenk H.P."/>
            <person name="Sproer C."/>
            <person name="Schumann C."/>
            <person name="Schumann P."/>
            <person name="Brown J.M."/>
        </authorList>
    </citation>
    <scope>NUCLEOTIDE SEQUENCE [LARGE SCALE GENOMIC DNA]</scope>
    <source>
        <strain evidence="1 2">W9851</strain>
    </source>
</reference>
<evidence type="ECO:0000313" key="2">
    <source>
        <dbReference type="Proteomes" id="UP000031364"/>
    </source>
</evidence>
<dbReference type="Proteomes" id="UP000031364">
    <property type="component" value="Unassembled WGS sequence"/>
</dbReference>
<keyword evidence="2" id="KW-1185">Reference proteome</keyword>
<name>A0ABR4ZCD9_9NOCA</name>
<protein>
    <submittedName>
        <fullName evidence="1">Uncharacterized protein</fullName>
    </submittedName>
</protein>
<organism evidence="1 2">
    <name type="scientific">Nocardia vulneris</name>
    <dbReference type="NCBI Taxonomy" id="1141657"/>
    <lineage>
        <taxon>Bacteria</taxon>
        <taxon>Bacillati</taxon>
        <taxon>Actinomycetota</taxon>
        <taxon>Actinomycetes</taxon>
        <taxon>Mycobacteriales</taxon>
        <taxon>Nocardiaceae</taxon>
        <taxon>Nocardia</taxon>
    </lineage>
</organism>
<dbReference type="EMBL" id="JNFP01000026">
    <property type="protein sequence ID" value="KIA63022.1"/>
    <property type="molecule type" value="Genomic_DNA"/>
</dbReference>
<comment type="caution">
    <text evidence="1">The sequence shown here is derived from an EMBL/GenBank/DDBJ whole genome shotgun (WGS) entry which is preliminary data.</text>
</comment>
<proteinExistence type="predicted"/>
<evidence type="ECO:0000313" key="1">
    <source>
        <dbReference type="EMBL" id="KIA63022.1"/>
    </source>
</evidence>